<reference evidence="2 3" key="1">
    <citation type="submission" date="2018-07" db="EMBL/GenBank/DDBJ databases">
        <title>Bacillus sp. YLB-04 draft genome sequence.</title>
        <authorList>
            <person name="Yu L."/>
            <person name="Tang X."/>
        </authorList>
    </citation>
    <scope>NUCLEOTIDE SEQUENCE [LARGE SCALE GENOMIC DNA]</scope>
    <source>
        <strain evidence="2 3">YLB-04</strain>
    </source>
</reference>
<proteinExistence type="predicted"/>
<dbReference type="SUPFAM" id="SSF50242">
    <property type="entry name" value="TIMP-like"/>
    <property type="match status" value="1"/>
</dbReference>
<feature type="transmembrane region" description="Helical" evidence="1">
    <location>
        <begin position="167"/>
        <end position="185"/>
    </location>
</feature>
<keyword evidence="3" id="KW-1185">Reference proteome</keyword>
<dbReference type="Proteomes" id="UP000257144">
    <property type="component" value="Unassembled WGS sequence"/>
</dbReference>
<evidence type="ECO:0000256" key="1">
    <source>
        <dbReference type="SAM" id="Phobius"/>
    </source>
</evidence>
<dbReference type="Gene3D" id="2.40.50.120">
    <property type="match status" value="1"/>
</dbReference>
<organism evidence="2 3">
    <name type="scientific">Neobacillus piezotolerans</name>
    <dbReference type="NCBI Taxonomy" id="2259171"/>
    <lineage>
        <taxon>Bacteria</taxon>
        <taxon>Bacillati</taxon>
        <taxon>Bacillota</taxon>
        <taxon>Bacilli</taxon>
        <taxon>Bacillales</taxon>
        <taxon>Bacillaceae</taxon>
        <taxon>Neobacillus</taxon>
    </lineage>
</organism>
<keyword evidence="1" id="KW-1133">Transmembrane helix</keyword>
<dbReference type="EMBL" id="QNQT01000002">
    <property type="protein sequence ID" value="RDU37926.1"/>
    <property type="molecule type" value="Genomic_DNA"/>
</dbReference>
<keyword evidence="1" id="KW-0472">Membrane</keyword>
<gene>
    <name evidence="2" type="ORF">DRW41_08945</name>
</gene>
<keyword evidence="1" id="KW-0812">Transmembrane</keyword>
<dbReference type="PROSITE" id="PS51257">
    <property type="entry name" value="PROKAR_LIPOPROTEIN"/>
    <property type="match status" value="1"/>
</dbReference>
<dbReference type="RefSeq" id="WP_115451595.1">
    <property type="nucleotide sequence ID" value="NZ_QNQT01000002.1"/>
</dbReference>
<evidence type="ECO:0008006" key="4">
    <source>
        <dbReference type="Google" id="ProtNLM"/>
    </source>
</evidence>
<protein>
    <recommendedName>
        <fullName evidence="4">Cobalamin biosynthesis protein CbiN</fullName>
    </recommendedName>
</protein>
<name>A0A3D8GV65_9BACI</name>
<comment type="caution">
    <text evidence="2">The sequence shown here is derived from an EMBL/GenBank/DDBJ whole genome shotgun (WGS) entry which is preliminary data.</text>
</comment>
<dbReference type="InterPro" id="IPR008993">
    <property type="entry name" value="TIMP-like_OB-fold"/>
</dbReference>
<evidence type="ECO:0000313" key="3">
    <source>
        <dbReference type="Proteomes" id="UP000257144"/>
    </source>
</evidence>
<evidence type="ECO:0000313" key="2">
    <source>
        <dbReference type="EMBL" id="RDU37926.1"/>
    </source>
</evidence>
<accession>A0A3D8GV65</accession>
<dbReference type="OrthoDB" id="8221747at2"/>
<sequence>MIKKLYVFAVCLAVGFFLITVGSSVSYACKCDGQPSVGDEFEKSAAVFTGKVIDIKEEKESGTDSRTKKVLFEVSGTWKGLTESQVLLGYYQTSCSIDFKKGKEYLVYAKENPDFKNKAVLTSEVCNRTVEVGKAGEDLAFLGQGDSPVKQVNLQEEMERSAASSSLLLWSPVLGVAALVGLFIWKGAKN</sequence>
<dbReference type="AlphaFoldDB" id="A0A3D8GV65"/>